<dbReference type="Proteomes" id="UP000558488">
    <property type="component" value="Unassembled WGS sequence"/>
</dbReference>
<dbReference type="InterPro" id="IPR031441">
    <property type="entry name" value="Brme1"/>
</dbReference>
<accession>A0A7J7T9N9</accession>
<dbReference type="PANTHER" id="PTHR14583:SF0">
    <property type="entry name" value="BREAK REPAIR MEIOTIC RECOMBINASE RECRUITMENT FACTOR 1"/>
    <property type="match status" value="1"/>
</dbReference>
<keyword evidence="4" id="KW-1185">Reference proteome</keyword>
<proteinExistence type="predicted"/>
<evidence type="ECO:0000256" key="1">
    <source>
        <dbReference type="SAM" id="Coils"/>
    </source>
</evidence>
<evidence type="ECO:0000313" key="3">
    <source>
        <dbReference type="EMBL" id="KAF6297414.1"/>
    </source>
</evidence>
<dbReference type="EMBL" id="JACAGB010000030">
    <property type="protein sequence ID" value="KAF6297414.1"/>
    <property type="molecule type" value="Genomic_DNA"/>
</dbReference>
<feature type="region of interest" description="Disordered" evidence="2">
    <location>
        <begin position="1"/>
        <end position="101"/>
    </location>
</feature>
<keyword evidence="1" id="KW-0175">Coiled coil</keyword>
<feature type="coiled-coil region" evidence="1">
    <location>
        <begin position="170"/>
        <end position="204"/>
    </location>
</feature>
<comment type="caution">
    <text evidence="3">The sequence shown here is derived from an EMBL/GenBank/DDBJ whole genome shotgun (WGS) entry which is preliminary data.</text>
</comment>
<evidence type="ECO:0000256" key="2">
    <source>
        <dbReference type="SAM" id="MobiDB-lite"/>
    </source>
</evidence>
<dbReference type="GO" id="GO:1990918">
    <property type="term" value="P:double-strand break repair involved in meiotic recombination"/>
    <property type="evidence" value="ECO:0007669"/>
    <property type="project" value="InterPro"/>
</dbReference>
<gene>
    <name evidence="3" type="ORF">mPipKuh1_001724</name>
</gene>
<reference evidence="3 4" key="1">
    <citation type="journal article" date="2020" name="Nature">
        <title>Six reference-quality genomes reveal evolution of bat adaptations.</title>
        <authorList>
            <person name="Jebb D."/>
            <person name="Huang Z."/>
            <person name="Pippel M."/>
            <person name="Hughes G.M."/>
            <person name="Lavrichenko K."/>
            <person name="Devanna P."/>
            <person name="Winkler S."/>
            <person name="Jermiin L.S."/>
            <person name="Skirmuntt E.C."/>
            <person name="Katzourakis A."/>
            <person name="Burkitt-Gray L."/>
            <person name="Ray D.A."/>
            <person name="Sullivan K.A.M."/>
            <person name="Roscito J.G."/>
            <person name="Kirilenko B.M."/>
            <person name="Davalos L.M."/>
            <person name="Corthals A.P."/>
            <person name="Power M.L."/>
            <person name="Jones G."/>
            <person name="Ransome R.D."/>
            <person name="Dechmann D.K.N."/>
            <person name="Locatelli A.G."/>
            <person name="Puechmaille S.J."/>
            <person name="Fedrigo O."/>
            <person name="Jarvis E.D."/>
            <person name="Hiller M."/>
            <person name="Vernes S.C."/>
            <person name="Myers E.W."/>
            <person name="Teeling E.C."/>
        </authorList>
    </citation>
    <scope>NUCLEOTIDE SEQUENCE [LARGE SCALE GENOMIC DNA]</scope>
    <source>
        <strain evidence="3">MPipKuh1</strain>
        <tissue evidence="3">Flight muscle</tissue>
    </source>
</reference>
<dbReference type="PANTHER" id="PTHR14583">
    <property type="entry name" value="UNCHARACTERIZED PROTEIN C19ORF57 FAMILY MEMBER"/>
    <property type="match status" value="1"/>
</dbReference>
<dbReference type="Pfam" id="PF15710">
    <property type="entry name" value="Brme1"/>
    <property type="match status" value="2"/>
</dbReference>
<protein>
    <submittedName>
        <fullName evidence="3">Uncharacterized protein</fullName>
    </submittedName>
</protein>
<name>A0A7J7T9N9_PIPKU</name>
<feature type="region of interest" description="Disordered" evidence="2">
    <location>
        <begin position="209"/>
        <end position="237"/>
    </location>
</feature>
<dbReference type="AlphaFoldDB" id="A0A7J7T9N9"/>
<evidence type="ECO:0000313" key="4">
    <source>
        <dbReference type="Proteomes" id="UP000558488"/>
    </source>
</evidence>
<organism evidence="3 4">
    <name type="scientific">Pipistrellus kuhlii</name>
    <name type="common">Kuhl's pipistrelle</name>
    <dbReference type="NCBI Taxonomy" id="59472"/>
    <lineage>
        <taxon>Eukaryota</taxon>
        <taxon>Metazoa</taxon>
        <taxon>Chordata</taxon>
        <taxon>Craniata</taxon>
        <taxon>Vertebrata</taxon>
        <taxon>Euteleostomi</taxon>
        <taxon>Mammalia</taxon>
        <taxon>Eutheria</taxon>
        <taxon>Laurasiatheria</taxon>
        <taxon>Chiroptera</taxon>
        <taxon>Yangochiroptera</taxon>
        <taxon>Vespertilionidae</taxon>
        <taxon>Pipistrellus</taxon>
    </lineage>
</organism>
<sequence length="237" mass="26025">MSKRKKLRTSGEGIRPPKHPKLRDSDEDPPSFQFGPSGHPEESKSRSGPVPCTEQSEEESGQEASSSLDKEPGAPCRLLSQAEKEPIPFPPSQNSDRRFVPQFAKPRKTVTRLTTAREEDLGSGAFSSFPAVSGADPCWPDTSLSTEGGPLIHSQPSTHKGIQPCEATRMEDATDTMRGLIIELSNLNRLIMNAHRDLEAFKRLNYRKTKPAGKAPMPYPSKGAGALPRGEQPWRDL</sequence>